<organism evidence="2 3">
    <name type="scientific">Mizuhopecten yessoensis</name>
    <name type="common">Japanese scallop</name>
    <name type="synonym">Patinopecten yessoensis</name>
    <dbReference type="NCBI Taxonomy" id="6573"/>
    <lineage>
        <taxon>Eukaryota</taxon>
        <taxon>Metazoa</taxon>
        <taxon>Spiralia</taxon>
        <taxon>Lophotrochozoa</taxon>
        <taxon>Mollusca</taxon>
        <taxon>Bivalvia</taxon>
        <taxon>Autobranchia</taxon>
        <taxon>Pteriomorphia</taxon>
        <taxon>Pectinida</taxon>
        <taxon>Pectinoidea</taxon>
        <taxon>Pectinidae</taxon>
        <taxon>Mizuhopecten</taxon>
    </lineage>
</organism>
<dbReference type="Gene3D" id="3.40.640.10">
    <property type="entry name" value="Type I PLP-dependent aspartate aminotransferase-like (Major domain)"/>
    <property type="match status" value="1"/>
</dbReference>
<proteinExistence type="predicted"/>
<dbReference type="Pfam" id="PF00155">
    <property type="entry name" value="Aminotran_1_2"/>
    <property type="match status" value="1"/>
</dbReference>
<dbReference type="InterPro" id="IPR015424">
    <property type="entry name" value="PyrdxlP-dep_Trfase"/>
</dbReference>
<reference evidence="2 3" key="1">
    <citation type="journal article" date="2017" name="Nat. Ecol. Evol.">
        <title>Scallop genome provides insights into evolution of bilaterian karyotype and development.</title>
        <authorList>
            <person name="Wang S."/>
            <person name="Zhang J."/>
            <person name="Jiao W."/>
            <person name="Li J."/>
            <person name="Xun X."/>
            <person name="Sun Y."/>
            <person name="Guo X."/>
            <person name="Huan P."/>
            <person name="Dong B."/>
            <person name="Zhang L."/>
            <person name="Hu X."/>
            <person name="Sun X."/>
            <person name="Wang J."/>
            <person name="Zhao C."/>
            <person name="Wang Y."/>
            <person name="Wang D."/>
            <person name="Huang X."/>
            <person name="Wang R."/>
            <person name="Lv J."/>
            <person name="Li Y."/>
            <person name="Zhang Z."/>
            <person name="Liu B."/>
            <person name="Lu W."/>
            <person name="Hui Y."/>
            <person name="Liang J."/>
            <person name="Zhou Z."/>
            <person name="Hou R."/>
            <person name="Li X."/>
            <person name="Liu Y."/>
            <person name="Li H."/>
            <person name="Ning X."/>
            <person name="Lin Y."/>
            <person name="Zhao L."/>
            <person name="Xing Q."/>
            <person name="Dou J."/>
            <person name="Li Y."/>
            <person name="Mao J."/>
            <person name="Guo H."/>
            <person name="Dou H."/>
            <person name="Li T."/>
            <person name="Mu C."/>
            <person name="Jiang W."/>
            <person name="Fu Q."/>
            <person name="Fu X."/>
            <person name="Miao Y."/>
            <person name="Liu J."/>
            <person name="Yu Q."/>
            <person name="Li R."/>
            <person name="Liao H."/>
            <person name="Li X."/>
            <person name="Kong Y."/>
            <person name="Jiang Z."/>
            <person name="Chourrout D."/>
            <person name="Li R."/>
            <person name="Bao Z."/>
        </authorList>
    </citation>
    <scope>NUCLEOTIDE SEQUENCE [LARGE SCALE GENOMIC DNA]</scope>
    <source>
        <strain evidence="2 3">PY_sf001</strain>
    </source>
</reference>
<gene>
    <name evidence="2" type="ORF">KP79_PYT19385</name>
</gene>
<dbReference type="Gene3D" id="3.90.1150.10">
    <property type="entry name" value="Aspartate Aminotransferase, domain 1"/>
    <property type="match status" value="1"/>
</dbReference>
<dbReference type="OrthoDB" id="7042322at2759"/>
<dbReference type="CDD" id="cd00609">
    <property type="entry name" value="AAT_like"/>
    <property type="match status" value="1"/>
</dbReference>
<dbReference type="STRING" id="6573.A0A210QNZ3"/>
<feature type="domain" description="Aminotransferase class I/classII large" evidence="1">
    <location>
        <begin position="41"/>
        <end position="405"/>
    </location>
</feature>
<dbReference type="InterPro" id="IPR004839">
    <property type="entry name" value="Aminotransferase_I/II_large"/>
</dbReference>
<evidence type="ECO:0000313" key="2">
    <source>
        <dbReference type="EMBL" id="OWF50460.1"/>
    </source>
</evidence>
<dbReference type="Proteomes" id="UP000242188">
    <property type="component" value="Unassembled WGS sequence"/>
</dbReference>
<dbReference type="InterPro" id="IPR015421">
    <property type="entry name" value="PyrdxlP-dep_Trfase_major"/>
</dbReference>
<dbReference type="SUPFAM" id="SSF53383">
    <property type="entry name" value="PLP-dependent transferases"/>
    <property type="match status" value="1"/>
</dbReference>
<evidence type="ECO:0000313" key="3">
    <source>
        <dbReference type="Proteomes" id="UP000242188"/>
    </source>
</evidence>
<dbReference type="AlphaFoldDB" id="A0A210QNZ3"/>
<sequence>MANQQAQDLFEDLEFLGDDELISLAMGAPGKEALSGCTEIMMTATESAMSDLTQEKYVFQYGPRQGDPGFLEHLAKFLSVQYGDNNISKDNLMVTAGATHGLHLTATVLFKEDIPVFVEDPTYFIAIKMLGKDLGRTVIPVPVGDDGIDVDKLEEMLKKHRHKAGDKSTWKCPFWTMLYLMTVYNNPRGNCPSPEKCNRLVELARKYDVLLFTEDVYNLLHFEEGNPPPRLLSYDVSDDPEYLGCVLSNGTFSKIFAPGLRLGWIEGRPGVVRLIMTSNTAWSGGSFNHYTSRVVSAALQTGLLSQHLTKLCSVYRERMNLLCQALLKYLPAGCHFKQPKGGFFAWITLPDTVDGEALLSLANGKHKVNFITGQSTSPTGSFKNCIRLSISFADTNQIDAGVERLCKAIKEYTLNVANSESSCS</sequence>
<accession>A0A210QNZ3</accession>
<protein>
    <recommendedName>
        <fullName evidence="1">Aminotransferase class I/classII large domain-containing protein</fullName>
    </recommendedName>
</protein>
<dbReference type="PANTHER" id="PTHR42858:SF1">
    <property type="entry name" value="LD15494P"/>
    <property type="match status" value="1"/>
</dbReference>
<dbReference type="EMBL" id="NEDP02002599">
    <property type="protein sequence ID" value="OWF50460.1"/>
    <property type="molecule type" value="Genomic_DNA"/>
</dbReference>
<dbReference type="GO" id="GO:0030170">
    <property type="term" value="F:pyridoxal phosphate binding"/>
    <property type="evidence" value="ECO:0007669"/>
    <property type="project" value="InterPro"/>
</dbReference>
<evidence type="ECO:0000259" key="1">
    <source>
        <dbReference type="Pfam" id="PF00155"/>
    </source>
</evidence>
<keyword evidence="3" id="KW-1185">Reference proteome</keyword>
<comment type="caution">
    <text evidence="2">The sequence shown here is derived from an EMBL/GenBank/DDBJ whole genome shotgun (WGS) entry which is preliminary data.</text>
</comment>
<name>A0A210QNZ3_MIZYE</name>
<dbReference type="GO" id="GO:0047536">
    <property type="term" value="F:2-aminoadipate transaminase activity"/>
    <property type="evidence" value="ECO:0007669"/>
    <property type="project" value="TreeGrafter"/>
</dbReference>
<dbReference type="PANTHER" id="PTHR42858">
    <property type="entry name" value="AMINOTRANSFERASE"/>
    <property type="match status" value="1"/>
</dbReference>
<dbReference type="InterPro" id="IPR015422">
    <property type="entry name" value="PyrdxlP-dep_Trfase_small"/>
</dbReference>